<dbReference type="eggNOG" id="ENOG50345KC">
    <property type="taxonomic scope" value="Bacteria"/>
</dbReference>
<feature type="transmembrane region" description="Helical" evidence="1">
    <location>
        <begin position="34"/>
        <end position="56"/>
    </location>
</feature>
<evidence type="ECO:0008006" key="4">
    <source>
        <dbReference type="Google" id="ProtNLM"/>
    </source>
</evidence>
<evidence type="ECO:0000313" key="2">
    <source>
        <dbReference type="EMBL" id="ABC83294.1"/>
    </source>
</evidence>
<name>Q2IFE0_ANADE</name>
<organism evidence="2 3">
    <name type="scientific">Anaeromyxobacter dehalogenans (strain 2CP-C)</name>
    <dbReference type="NCBI Taxonomy" id="290397"/>
    <lineage>
        <taxon>Bacteria</taxon>
        <taxon>Pseudomonadati</taxon>
        <taxon>Myxococcota</taxon>
        <taxon>Myxococcia</taxon>
        <taxon>Myxococcales</taxon>
        <taxon>Cystobacterineae</taxon>
        <taxon>Anaeromyxobacteraceae</taxon>
        <taxon>Anaeromyxobacter</taxon>
    </lineage>
</organism>
<keyword evidence="1" id="KW-1133">Transmembrane helix</keyword>
<keyword evidence="1" id="KW-0472">Membrane</keyword>
<gene>
    <name evidence="2" type="ordered locus">Adeh_3528</name>
</gene>
<evidence type="ECO:0000256" key="1">
    <source>
        <dbReference type="SAM" id="Phobius"/>
    </source>
</evidence>
<feature type="transmembrane region" description="Helical" evidence="1">
    <location>
        <begin position="95"/>
        <end position="113"/>
    </location>
</feature>
<dbReference type="Proteomes" id="UP000001935">
    <property type="component" value="Chromosome"/>
</dbReference>
<proteinExistence type="predicted"/>
<dbReference type="KEGG" id="ade:Adeh_3528"/>
<sequence>MARVARWFLAVETVAFLGAAGVHAGVLWRGHEHARAATAETVIGVVLGLALLAAAARPRWSRRAAIGAQAFALLGTAVGLFTIAIGVGPRTAPDLAFHVAIVATLVVGLLRLARPTAGLREATP</sequence>
<evidence type="ECO:0000313" key="3">
    <source>
        <dbReference type="Proteomes" id="UP000001935"/>
    </source>
</evidence>
<dbReference type="STRING" id="290397.Adeh_3528"/>
<accession>Q2IFE0</accession>
<dbReference type="EMBL" id="CP000251">
    <property type="protein sequence ID" value="ABC83294.1"/>
    <property type="molecule type" value="Genomic_DNA"/>
</dbReference>
<dbReference type="AlphaFoldDB" id="Q2IFE0"/>
<reference evidence="2" key="1">
    <citation type="submission" date="2006-01" db="EMBL/GenBank/DDBJ databases">
        <title>Complete sequence of Anaeromyxobacter dehalogenans 2CP-C.</title>
        <authorList>
            <consortium name="US DOE Joint Genome Institute"/>
            <person name="Copeland A."/>
            <person name="Lucas S."/>
            <person name="Lapidus A."/>
            <person name="Barry K."/>
            <person name="Detter J.C."/>
            <person name="Glavina T."/>
            <person name="Hammon N."/>
            <person name="Israni S."/>
            <person name="Pitluck S."/>
            <person name="Brettin T."/>
            <person name="Bruce D."/>
            <person name="Han C."/>
            <person name="Tapia R."/>
            <person name="Gilna P."/>
            <person name="Kiss H."/>
            <person name="Schmutz J."/>
            <person name="Larimer F."/>
            <person name="Land M."/>
            <person name="Kyrpides N."/>
            <person name="Anderson I."/>
            <person name="Sanford R.A."/>
            <person name="Ritalahti K.M."/>
            <person name="Thomas H.S."/>
            <person name="Kirby J.R."/>
            <person name="Zhulin I.B."/>
            <person name="Loeffler F.E."/>
            <person name="Richardson P."/>
        </authorList>
    </citation>
    <scope>NUCLEOTIDE SEQUENCE</scope>
    <source>
        <strain evidence="2">2CP-C</strain>
    </source>
</reference>
<protein>
    <recommendedName>
        <fullName evidence="4">Integral membrane protein</fullName>
    </recommendedName>
</protein>
<keyword evidence="1" id="KW-0812">Transmembrane</keyword>
<feature type="transmembrane region" description="Helical" evidence="1">
    <location>
        <begin position="68"/>
        <end position="89"/>
    </location>
</feature>
<dbReference type="HOGENOM" id="CLU_2002841_0_0_7"/>
<dbReference type="RefSeq" id="WP_011422576.1">
    <property type="nucleotide sequence ID" value="NC_007760.1"/>
</dbReference>